<organism evidence="6 7">
    <name type="scientific">Aquipluma nitroreducens</name>
    <dbReference type="NCBI Taxonomy" id="2010828"/>
    <lineage>
        <taxon>Bacteria</taxon>
        <taxon>Pseudomonadati</taxon>
        <taxon>Bacteroidota</taxon>
        <taxon>Bacteroidia</taxon>
        <taxon>Marinilabiliales</taxon>
        <taxon>Prolixibacteraceae</taxon>
        <taxon>Aquipluma</taxon>
    </lineage>
</organism>
<dbReference type="InterPro" id="IPR039425">
    <property type="entry name" value="RNA_pol_sigma-70-like"/>
</dbReference>
<dbReference type="NCBIfam" id="TIGR02985">
    <property type="entry name" value="Sig70_bacteroi1"/>
    <property type="match status" value="1"/>
</dbReference>
<dbReference type="InterPro" id="IPR014284">
    <property type="entry name" value="RNA_pol_sigma-70_dom"/>
</dbReference>
<proteinExistence type="inferred from homology"/>
<reference evidence="6" key="1">
    <citation type="journal article" date="2020" name="Int. J. Syst. Evol. Microbiol.">
        <title>Aquipluma nitroreducens gen. nov. sp. nov., a novel facultatively anaerobic bacterium isolated from a freshwater lake.</title>
        <authorList>
            <person name="Watanabe M."/>
            <person name="Kojima H."/>
            <person name="Fukui M."/>
        </authorList>
    </citation>
    <scope>NUCLEOTIDE SEQUENCE</scope>
    <source>
        <strain evidence="6">MeG22</strain>
    </source>
</reference>
<keyword evidence="4" id="KW-0804">Transcription</keyword>
<dbReference type="Pfam" id="PF04542">
    <property type="entry name" value="Sigma70_r2"/>
    <property type="match status" value="1"/>
</dbReference>
<evidence type="ECO:0000313" key="7">
    <source>
        <dbReference type="Proteomes" id="UP001193389"/>
    </source>
</evidence>
<dbReference type="InterPro" id="IPR013325">
    <property type="entry name" value="RNA_pol_sigma_r2"/>
</dbReference>
<accession>A0A5K7S4Y3</accession>
<gene>
    <name evidence="6" type="ORF">AQPE_0674</name>
</gene>
<feature type="domain" description="HTH luxR-type" evidence="5">
    <location>
        <begin position="151"/>
        <end position="209"/>
    </location>
</feature>
<dbReference type="GO" id="GO:0006352">
    <property type="term" value="P:DNA-templated transcription initiation"/>
    <property type="evidence" value="ECO:0007669"/>
    <property type="project" value="InterPro"/>
</dbReference>
<dbReference type="GO" id="GO:0016987">
    <property type="term" value="F:sigma factor activity"/>
    <property type="evidence" value="ECO:0007669"/>
    <property type="project" value="UniProtKB-KW"/>
</dbReference>
<dbReference type="PANTHER" id="PTHR43133:SF46">
    <property type="entry name" value="RNA POLYMERASE SIGMA-70 FACTOR ECF SUBFAMILY"/>
    <property type="match status" value="1"/>
</dbReference>
<comment type="similarity">
    <text evidence="1">Belongs to the sigma-70 factor family. ECF subfamily.</text>
</comment>
<dbReference type="SUPFAM" id="SSF88946">
    <property type="entry name" value="Sigma2 domain of RNA polymerase sigma factors"/>
    <property type="match status" value="1"/>
</dbReference>
<dbReference type="EMBL" id="AP018694">
    <property type="protein sequence ID" value="BBE16535.1"/>
    <property type="molecule type" value="Genomic_DNA"/>
</dbReference>
<dbReference type="SUPFAM" id="SSF88659">
    <property type="entry name" value="Sigma3 and sigma4 domains of RNA polymerase sigma factors"/>
    <property type="match status" value="1"/>
</dbReference>
<evidence type="ECO:0000256" key="3">
    <source>
        <dbReference type="ARBA" id="ARBA00023082"/>
    </source>
</evidence>
<evidence type="ECO:0000256" key="4">
    <source>
        <dbReference type="ARBA" id="ARBA00023163"/>
    </source>
</evidence>
<dbReference type="Pfam" id="PF08281">
    <property type="entry name" value="Sigma70_r4_2"/>
    <property type="match status" value="1"/>
</dbReference>
<keyword evidence="2" id="KW-0805">Transcription regulation</keyword>
<dbReference type="PANTHER" id="PTHR43133">
    <property type="entry name" value="RNA POLYMERASE ECF-TYPE SIGMA FACTO"/>
    <property type="match status" value="1"/>
</dbReference>
<dbReference type="AlphaFoldDB" id="A0A5K7S4Y3"/>
<evidence type="ECO:0000256" key="1">
    <source>
        <dbReference type="ARBA" id="ARBA00010641"/>
    </source>
</evidence>
<dbReference type="InterPro" id="IPR000792">
    <property type="entry name" value="Tscrpt_reg_LuxR_C"/>
</dbReference>
<dbReference type="NCBIfam" id="TIGR02937">
    <property type="entry name" value="sigma70-ECF"/>
    <property type="match status" value="1"/>
</dbReference>
<dbReference type="InterPro" id="IPR036388">
    <property type="entry name" value="WH-like_DNA-bd_sf"/>
</dbReference>
<dbReference type="InterPro" id="IPR013249">
    <property type="entry name" value="RNA_pol_sigma70_r4_t2"/>
</dbReference>
<dbReference type="Gene3D" id="1.10.1740.10">
    <property type="match status" value="1"/>
</dbReference>
<dbReference type="GO" id="GO:0003677">
    <property type="term" value="F:DNA binding"/>
    <property type="evidence" value="ECO:0007669"/>
    <property type="project" value="InterPro"/>
</dbReference>
<dbReference type="Gene3D" id="1.10.10.10">
    <property type="entry name" value="Winged helix-like DNA-binding domain superfamily/Winged helix DNA-binding domain"/>
    <property type="match status" value="1"/>
</dbReference>
<sequence>MVFHNKSENILLLFPEYLKHFWMDMKYHEKELFLFEEMKKGKEYAFDFFFNYYYPGLCVYAQKMISLQEEEARDIVQDVFVKFWKNRQELNIQFSIRSYLFIAVKNKCFDLLRKKNRSIRTQEITVQNDSSDESFETYVFAELEALFNNSLSKLPERCREIFELSRLHGMKNREIAEKLNLSEKTVENQMTKALHILRVELKDYLPLLALFEFFHFLR</sequence>
<dbReference type="InterPro" id="IPR014327">
    <property type="entry name" value="RNA_pol_sigma70_bacteroid"/>
</dbReference>
<name>A0A5K7S4Y3_9BACT</name>
<evidence type="ECO:0000259" key="5">
    <source>
        <dbReference type="SMART" id="SM00421"/>
    </source>
</evidence>
<dbReference type="Proteomes" id="UP001193389">
    <property type="component" value="Chromosome"/>
</dbReference>
<dbReference type="SMART" id="SM00421">
    <property type="entry name" value="HTH_LUXR"/>
    <property type="match status" value="1"/>
</dbReference>
<dbReference type="InterPro" id="IPR013324">
    <property type="entry name" value="RNA_pol_sigma_r3/r4-like"/>
</dbReference>
<dbReference type="KEGG" id="anf:AQPE_0674"/>
<dbReference type="InterPro" id="IPR007627">
    <property type="entry name" value="RNA_pol_sigma70_r2"/>
</dbReference>
<keyword evidence="7" id="KW-1185">Reference proteome</keyword>
<keyword evidence="3" id="KW-0731">Sigma factor</keyword>
<evidence type="ECO:0000256" key="2">
    <source>
        <dbReference type="ARBA" id="ARBA00023015"/>
    </source>
</evidence>
<protein>
    <submittedName>
        <fullName evidence="6">RNA polymerase ECF-type sigma factor</fullName>
    </submittedName>
</protein>
<evidence type="ECO:0000313" key="6">
    <source>
        <dbReference type="EMBL" id="BBE16535.1"/>
    </source>
</evidence>